<evidence type="ECO:0000313" key="1">
    <source>
        <dbReference type="EMBL" id="EFC94302.1"/>
    </source>
</evidence>
<evidence type="ECO:0000313" key="2">
    <source>
        <dbReference type="Proteomes" id="UP000004968"/>
    </source>
</evidence>
<dbReference type="Proteomes" id="UP000004968">
    <property type="component" value="Unassembled WGS sequence"/>
</dbReference>
<comment type="caution">
    <text evidence="1">The sequence shown here is derived from an EMBL/GenBank/DDBJ whole genome shotgun (WGS) entry which is preliminary data.</text>
</comment>
<gene>
    <name evidence="1" type="ORF">CLOSTHATH_07531</name>
</gene>
<feature type="non-terminal residue" evidence="1">
    <location>
        <position position="1"/>
    </location>
</feature>
<organism evidence="1 2">
    <name type="scientific">Hungatella hathewayi DSM 13479</name>
    <dbReference type="NCBI Taxonomy" id="566550"/>
    <lineage>
        <taxon>Bacteria</taxon>
        <taxon>Bacillati</taxon>
        <taxon>Bacillota</taxon>
        <taxon>Clostridia</taxon>
        <taxon>Lachnospirales</taxon>
        <taxon>Lachnospiraceae</taxon>
        <taxon>Hungatella</taxon>
    </lineage>
</organism>
<dbReference type="HOGENOM" id="CLU_3110999_0_0_9"/>
<dbReference type="AlphaFoldDB" id="D3AV55"/>
<reference evidence="1 2" key="1">
    <citation type="submission" date="2010-01" db="EMBL/GenBank/DDBJ databases">
        <authorList>
            <person name="Weinstock G."/>
            <person name="Sodergren E."/>
            <person name="Clifton S."/>
            <person name="Fulton L."/>
            <person name="Fulton B."/>
            <person name="Courtney L."/>
            <person name="Fronick C."/>
            <person name="Harrison M."/>
            <person name="Strong C."/>
            <person name="Farmer C."/>
            <person name="Delahaunty K."/>
            <person name="Markovic C."/>
            <person name="Hall O."/>
            <person name="Minx P."/>
            <person name="Tomlinson C."/>
            <person name="Mitreva M."/>
            <person name="Nelson J."/>
            <person name="Hou S."/>
            <person name="Wollam A."/>
            <person name="Pepin K.H."/>
            <person name="Johnson M."/>
            <person name="Bhonagiri V."/>
            <person name="Nash W.E."/>
            <person name="Warren W."/>
            <person name="Chinwalla A."/>
            <person name="Mardis E.R."/>
            <person name="Wilson R.K."/>
        </authorList>
    </citation>
    <scope>NUCLEOTIDE SEQUENCE [LARGE SCALE GENOMIC DNA]</scope>
    <source>
        <strain evidence="1 2">DSM 13479</strain>
    </source>
</reference>
<dbReference type="EMBL" id="ACIO01001212">
    <property type="protein sequence ID" value="EFC94302.1"/>
    <property type="molecule type" value="Genomic_DNA"/>
</dbReference>
<protein>
    <submittedName>
        <fullName evidence="1">Uncharacterized protein</fullName>
    </submittedName>
</protein>
<name>D3AV55_9FIRM</name>
<sequence>ILKRQKIREAKAAAVRKHRREQWMQESGCSAEEFEALLARRRGSSGKKHRK</sequence>
<accession>D3AV55</accession>
<proteinExistence type="predicted"/>